<keyword evidence="6" id="KW-1185">Reference proteome</keyword>
<dbReference type="PANTHER" id="PTHR11364:SF27">
    <property type="entry name" value="SULFURTRANSFERASE"/>
    <property type="match status" value="1"/>
</dbReference>
<organism evidence="5 6">
    <name type="scientific">Acetobacter estunensis</name>
    <dbReference type="NCBI Taxonomy" id="104097"/>
    <lineage>
        <taxon>Bacteria</taxon>
        <taxon>Pseudomonadati</taxon>
        <taxon>Pseudomonadota</taxon>
        <taxon>Alphaproteobacteria</taxon>
        <taxon>Acetobacterales</taxon>
        <taxon>Acetobacteraceae</taxon>
        <taxon>Acetobacter</taxon>
    </lineage>
</organism>
<gene>
    <name evidence="5" type="ORF">GOB87_06585</name>
</gene>
<accession>A0A967B754</accession>
<dbReference type="Gene3D" id="3.40.250.10">
    <property type="entry name" value="Rhodanese-like domain"/>
    <property type="match status" value="2"/>
</dbReference>
<dbReference type="SMART" id="SM00450">
    <property type="entry name" value="RHOD"/>
    <property type="match status" value="2"/>
</dbReference>
<comment type="caution">
    <text evidence="5">The sequence shown here is derived from an EMBL/GenBank/DDBJ whole genome shotgun (WGS) entry which is preliminary data.</text>
</comment>
<dbReference type="Pfam" id="PF00581">
    <property type="entry name" value="Rhodanese"/>
    <property type="match status" value="2"/>
</dbReference>
<dbReference type="PANTHER" id="PTHR11364">
    <property type="entry name" value="THIOSULFATE SULFERTANSFERASE"/>
    <property type="match status" value="1"/>
</dbReference>
<dbReference type="CDD" id="cd01449">
    <property type="entry name" value="TST_Repeat_2"/>
    <property type="match status" value="1"/>
</dbReference>
<reference evidence="5" key="1">
    <citation type="submission" date="2019-11" db="EMBL/GenBank/DDBJ databases">
        <title>Description of new Acetobacter species.</title>
        <authorList>
            <person name="Cleenwerck I."/>
            <person name="Sombolestani A.S."/>
        </authorList>
    </citation>
    <scope>NUCLEOTIDE SEQUENCE</scope>
    <source>
        <strain evidence="5">LMG 1626</strain>
    </source>
</reference>
<feature type="domain" description="Rhodanese" evidence="4">
    <location>
        <begin position="165"/>
        <end position="279"/>
    </location>
</feature>
<feature type="domain" description="Rhodanese" evidence="4">
    <location>
        <begin position="16"/>
        <end position="133"/>
    </location>
</feature>
<evidence type="ECO:0000256" key="3">
    <source>
        <dbReference type="RuleBase" id="RU000507"/>
    </source>
</evidence>
<keyword evidence="2" id="KW-0677">Repeat</keyword>
<dbReference type="InterPro" id="IPR036873">
    <property type="entry name" value="Rhodanese-like_dom_sf"/>
</dbReference>
<evidence type="ECO:0000313" key="5">
    <source>
        <dbReference type="EMBL" id="NHO53629.1"/>
    </source>
</evidence>
<proteinExistence type="predicted"/>
<dbReference type="Proteomes" id="UP000597459">
    <property type="component" value="Unassembled WGS sequence"/>
</dbReference>
<keyword evidence="1 3" id="KW-0808">Transferase</keyword>
<evidence type="ECO:0000256" key="1">
    <source>
        <dbReference type="ARBA" id="ARBA00022679"/>
    </source>
</evidence>
<dbReference type="EMBL" id="WOTH01000010">
    <property type="protein sequence ID" value="NHO53629.1"/>
    <property type="molecule type" value="Genomic_DNA"/>
</dbReference>
<dbReference type="InterPro" id="IPR045078">
    <property type="entry name" value="TST/MPST-like"/>
</dbReference>
<evidence type="ECO:0000256" key="2">
    <source>
        <dbReference type="ARBA" id="ARBA00022737"/>
    </source>
</evidence>
<dbReference type="InterPro" id="IPR001307">
    <property type="entry name" value="Thiosulphate_STrfase_CS"/>
</dbReference>
<dbReference type="PROSITE" id="PS50206">
    <property type="entry name" value="RHODANESE_3"/>
    <property type="match status" value="2"/>
</dbReference>
<dbReference type="RefSeq" id="WP_166314046.1">
    <property type="nucleotide sequence ID" value="NZ_WOTH01000010.1"/>
</dbReference>
<dbReference type="GO" id="GO:0004792">
    <property type="term" value="F:thiosulfate-cyanide sulfurtransferase activity"/>
    <property type="evidence" value="ECO:0007669"/>
    <property type="project" value="InterPro"/>
</dbReference>
<dbReference type="SUPFAM" id="SSF52821">
    <property type="entry name" value="Rhodanese/Cell cycle control phosphatase"/>
    <property type="match status" value="2"/>
</dbReference>
<dbReference type="AlphaFoldDB" id="A0A967B754"/>
<dbReference type="CDD" id="cd01448">
    <property type="entry name" value="TST_Repeat_1"/>
    <property type="match status" value="1"/>
</dbReference>
<dbReference type="InterPro" id="IPR001763">
    <property type="entry name" value="Rhodanese-like_dom"/>
</dbReference>
<sequence>MTVPLIRASDLHSLLKTKDVVVLDATALLPGETTDPELGFATARIPGARRFDIERFSDPGTSLPHMAPAAGRFARLAGELGLTREQAIVVYDQGNIASSCRAWWLFRLFGHDRVQVLDGGLPAWREAGGDVESGATPPITATTYTPRLTVSSLRGLGDMLSLCAAPDGTVILDARSKGRFEGTAPEPRAGLSSGHMPGSRNLPFGELLDPTRHFLSPERLGTRFAKAGAKPGTPLVASCGSGMTASVLVVAATVVGLGPVSLYDGSWAEWAATAGAPIETGAETTS</sequence>
<protein>
    <recommendedName>
        <fullName evidence="3">Sulfurtransferase</fullName>
    </recommendedName>
</protein>
<evidence type="ECO:0000313" key="6">
    <source>
        <dbReference type="Proteomes" id="UP000597459"/>
    </source>
</evidence>
<evidence type="ECO:0000259" key="4">
    <source>
        <dbReference type="PROSITE" id="PS50206"/>
    </source>
</evidence>
<name>A0A967B754_9PROT</name>
<dbReference type="PROSITE" id="PS00683">
    <property type="entry name" value="RHODANESE_2"/>
    <property type="match status" value="1"/>
</dbReference>